<dbReference type="GeneID" id="9522903"/>
<keyword evidence="1" id="KW-0472">Membrane</keyword>
<gene>
    <name evidence="2" type="ORF">ARB_01076</name>
</gene>
<dbReference type="RefSeq" id="XP_003012825.1">
    <property type="nucleotide sequence ID" value="XM_003012779.1"/>
</dbReference>
<dbReference type="AlphaFoldDB" id="D4AY07"/>
<dbReference type="EMBL" id="ABSU01000017">
    <property type="protein sequence ID" value="EFE32185.1"/>
    <property type="molecule type" value="Genomic_DNA"/>
</dbReference>
<dbReference type="HOGENOM" id="CLU_2527004_0_0_1"/>
<evidence type="ECO:0000313" key="3">
    <source>
        <dbReference type="Proteomes" id="UP000008866"/>
    </source>
</evidence>
<sequence length="84" mass="9767">MVCLTRKMELPCFPLFIFFLASYKRQRNGPRRVVYLSIEPLLFSALSYLVLNFSFSLSFSFLAVVLLLFTSFSGITRKKKEEAK</sequence>
<reference evidence="3" key="1">
    <citation type="journal article" date="2011" name="Genome Biol.">
        <title>Comparative and functional genomics provide insights into the pathogenicity of dermatophytic fungi.</title>
        <authorList>
            <person name="Burmester A."/>
            <person name="Shelest E."/>
            <person name="Gloeckner G."/>
            <person name="Heddergott C."/>
            <person name="Schindler S."/>
            <person name="Staib P."/>
            <person name="Heidel A."/>
            <person name="Felder M."/>
            <person name="Petzold A."/>
            <person name="Szafranski K."/>
            <person name="Feuermann M."/>
            <person name="Pedruzzi I."/>
            <person name="Priebe S."/>
            <person name="Groth M."/>
            <person name="Winkler R."/>
            <person name="Li W."/>
            <person name="Kniemeyer O."/>
            <person name="Schroeckh V."/>
            <person name="Hertweck C."/>
            <person name="Hube B."/>
            <person name="White T.C."/>
            <person name="Platzer M."/>
            <person name="Guthke R."/>
            <person name="Heitman J."/>
            <person name="Woestemeyer J."/>
            <person name="Zipfel P.F."/>
            <person name="Monod M."/>
            <person name="Brakhage A.A."/>
        </authorList>
    </citation>
    <scope>NUCLEOTIDE SEQUENCE [LARGE SCALE GENOMIC DNA]</scope>
    <source>
        <strain evidence="3">ATCC MYA-4681 / CBS 112371</strain>
    </source>
</reference>
<evidence type="ECO:0000256" key="1">
    <source>
        <dbReference type="SAM" id="Phobius"/>
    </source>
</evidence>
<feature type="transmembrane region" description="Helical" evidence="1">
    <location>
        <begin position="33"/>
        <end position="51"/>
    </location>
</feature>
<name>D4AY07_ARTBC</name>
<protein>
    <submittedName>
        <fullName evidence="2">Uncharacterized protein</fullName>
    </submittedName>
</protein>
<organism evidence="2 3">
    <name type="scientific">Arthroderma benhamiae (strain ATCC MYA-4681 / CBS 112371)</name>
    <name type="common">Trichophyton mentagrophytes</name>
    <dbReference type="NCBI Taxonomy" id="663331"/>
    <lineage>
        <taxon>Eukaryota</taxon>
        <taxon>Fungi</taxon>
        <taxon>Dikarya</taxon>
        <taxon>Ascomycota</taxon>
        <taxon>Pezizomycotina</taxon>
        <taxon>Eurotiomycetes</taxon>
        <taxon>Eurotiomycetidae</taxon>
        <taxon>Onygenales</taxon>
        <taxon>Arthrodermataceae</taxon>
        <taxon>Trichophyton</taxon>
    </lineage>
</organism>
<evidence type="ECO:0000313" key="2">
    <source>
        <dbReference type="EMBL" id="EFE32185.1"/>
    </source>
</evidence>
<comment type="caution">
    <text evidence="2">The sequence shown here is derived from an EMBL/GenBank/DDBJ whole genome shotgun (WGS) entry which is preliminary data.</text>
</comment>
<keyword evidence="3" id="KW-1185">Reference proteome</keyword>
<keyword evidence="1" id="KW-0812">Transmembrane</keyword>
<accession>D4AY07</accession>
<feature type="transmembrane region" description="Helical" evidence="1">
    <location>
        <begin position="57"/>
        <end position="75"/>
    </location>
</feature>
<dbReference type="KEGG" id="abe:ARB_01076"/>
<dbReference type="Proteomes" id="UP000008866">
    <property type="component" value="Unassembled WGS sequence"/>
</dbReference>
<proteinExistence type="predicted"/>
<keyword evidence="1" id="KW-1133">Transmembrane helix</keyword>